<comment type="caution">
    <text evidence="1">The sequence shown here is derived from an EMBL/GenBank/DDBJ whole genome shotgun (WGS) entry which is preliminary data.</text>
</comment>
<protein>
    <submittedName>
        <fullName evidence="1">Uncharacterized protein</fullName>
    </submittedName>
</protein>
<keyword evidence="2" id="KW-1185">Reference proteome</keyword>
<proteinExistence type="predicted"/>
<dbReference type="Proteomes" id="UP001151760">
    <property type="component" value="Unassembled WGS sequence"/>
</dbReference>
<reference evidence="1" key="1">
    <citation type="journal article" date="2022" name="Int. J. Mol. Sci.">
        <title>Draft Genome of Tanacetum Coccineum: Genomic Comparison of Closely Related Tanacetum-Family Plants.</title>
        <authorList>
            <person name="Yamashiro T."/>
            <person name="Shiraishi A."/>
            <person name="Nakayama K."/>
            <person name="Satake H."/>
        </authorList>
    </citation>
    <scope>NUCLEOTIDE SEQUENCE</scope>
</reference>
<reference evidence="1" key="2">
    <citation type="submission" date="2022-01" db="EMBL/GenBank/DDBJ databases">
        <authorList>
            <person name="Yamashiro T."/>
            <person name="Shiraishi A."/>
            <person name="Satake H."/>
            <person name="Nakayama K."/>
        </authorList>
    </citation>
    <scope>NUCLEOTIDE SEQUENCE</scope>
</reference>
<evidence type="ECO:0000313" key="1">
    <source>
        <dbReference type="EMBL" id="GJT41426.1"/>
    </source>
</evidence>
<sequence length="124" mass="14681">MFDNEGKADQNAKECDDERDMLSNLIAILKLDTDENKKIQKQLKKANTSLAQELKECKSILDETNRTRDRYLVALHDKEIELEKYKRYYDCTVENDKLERKLKDTLGLLAQHEIDTRSFENKRI</sequence>
<organism evidence="1 2">
    <name type="scientific">Tanacetum coccineum</name>
    <dbReference type="NCBI Taxonomy" id="301880"/>
    <lineage>
        <taxon>Eukaryota</taxon>
        <taxon>Viridiplantae</taxon>
        <taxon>Streptophyta</taxon>
        <taxon>Embryophyta</taxon>
        <taxon>Tracheophyta</taxon>
        <taxon>Spermatophyta</taxon>
        <taxon>Magnoliopsida</taxon>
        <taxon>eudicotyledons</taxon>
        <taxon>Gunneridae</taxon>
        <taxon>Pentapetalae</taxon>
        <taxon>asterids</taxon>
        <taxon>campanulids</taxon>
        <taxon>Asterales</taxon>
        <taxon>Asteraceae</taxon>
        <taxon>Asteroideae</taxon>
        <taxon>Anthemideae</taxon>
        <taxon>Anthemidinae</taxon>
        <taxon>Tanacetum</taxon>
    </lineage>
</organism>
<evidence type="ECO:0000313" key="2">
    <source>
        <dbReference type="Proteomes" id="UP001151760"/>
    </source>
</evidence>
<dbReference type="EMBL" id="BQNB010015562">
    <property type="protein sequence ID" value="GJT41426.1"/>
    <property type="molecule type" value="Genomic_DNA"/>
</dbReference>
<gene>
    <name evidence="1" type="ORF">Tco_0941291</name>
</gene>
<accession>A0ABQ5DQG8</accession>
<name>A0ABQ5DQG8_9ASTR</name>